<evidence type="ECO:0000256" key="2">
    <source>
        <dbReference type="ARBA" id="ARBA00022982"/>
    </source>
</evidence>
<dbReference type="PROSITE" id="PS00195">
    <property type="entry name" value="GLUTAREDOXIN_1"/>
    <property type="match status" value="1"/>
</dbReference>
<name>A6UUB7_META3</name>
<dbReference type="NCBIfam" id="TIGR00411">
    <property type="entry name" value="redox_disulf_1"/>
    <property type="match status" value="1"/>
</dbReference>
<dbReference type="GeneID" id="5327001"/>
<evidence type="ECO:0000313" key="4">
    <source>
        <dbReference type="EMBL" id="ABR56089.1"/>
    </source>
</evidence>
<dbReference type="OrthoDB" id="35385at2157"/>
<keyword evidence="5" id="KW-1185">Reference proteome</keyword>
<evidence type="ECO:0000259" key="3">
    <source>
        <dbReference type="PROSITE" id="PS51352"/>
    </source>
</evidence>
<sequence length="82" mass="9052">MVKIEVFTSPQCPHCPAAKRAVEEVLAEIKGDFEVEHVNVMEEPKRAADYGIMAVPTIVIDGEVAFMGAPQKEQLKEKLLSL</sequence>
<keyword evidence="2" id="KW-0249">Electron transport</keyword>
<dbReference type="EMBL" id="CP000743">
    <property type="protein sequence ID" value="ABR56089.1"/>
    <property type="molecule type" value="Genomic_DNA"/>
</dbReference>
<dbReference type="GO" id="GO:0045454">
    <property type="term" value="P:cell redox homeostasis"/>
    <property type="evidence" value="ECO:0007669"/>
    <property type="project" value="InterPro"/>
</dbReference>
<dbReference type="Pfam" id="PF13192">
    <property type="entry name" value="Thioredoxin_3"/>
    <property type="match status" value="1"/>
</dbReference>
<dbReference type="eggNOG" id="arCOG01972">
    <property type="taxonomic scope" value="Archaea"/>
</dbReference>
<dbReference type="SUPFAM" id="SSF52833">
    <property type="entry name" value="Thioredoxin-like"/>
    <property type="match status" value="1"/>
</dbReference>
<keyword evidence="2" id="KW-0813">Transport</keyword>
<organism evidence="4 5">
    <name type="scientific">Methanococcus aeolicus (strain ATCC BAA-1280 / DSM 17508 / OCM 812 / Nankai-3)</name>
    <dbReference type="NCBI Taxonomy" id="419665"/>
    <lineage>
        <taxon>Archaea</taxon>
        <taxon>Methanobacteriati</taxon>
        <taxon>Methanobacteriota</taxon>
        <taxon>Methanomada group</taxon>
        <taxon>Methanococci</taxon>
        <taxon>Methanococcales</taxon>
        <taxon>Methanococcaceae</taxon>
        <taxon>Methanococcus</taxon>
    </lineage>
</organism>
<gene>
    <name evidence="4" type="ordered locus">Maeo_0503</name>
</gene>
<dbReference type="InterPro" id="IPR036249">
    <property type="entry name" value="Thioredoxin-like_sf"/>
</dbReference>
<protein>
    <submittedName>
        <fullName evidence="4">Redox-active disulfide protein 1</fullName>
    </submittedName>
</protein>
<dbReference type="Gene3D" id="3.40.30.10">
    <property type="entry name" value="Glutaredoxin"/>
    <property type="match status" value="1"/>
</dbReference>
<dbReference type="GO" id="GO:0015035">
    <property type="term" value="F:protein-disulfide reductase activity"/>
    <property type="evidence" value="ECO:0007669"/>
    <property type="project" value="InterPro"/>
</dbReference>
<dbReference type="InterPro" id="IPR013766">
    <property type="entry name" value="Thioredoxin_domain"/>
</dbReference>
<dbReference type="InterPro" id="IPR011767">
    <property type="entry name" value="GLR_AS"/>
</dbReference>
<feature type="domain" description="Thioredoxin" evidence="3">
    <location>
        <begin position="1"/>
        <end position="82"/>
    </location>
</feature>
<dbReference type="PANTHER" id="PTHR37170:SF1">
    <property type="entry name" value="GLUTAREDOXIN-LIKE PROTEIN"/>
    <property type="match status" value="1"/>
</dbReference>
<dbReference type="HOGENOM" id="CLU_090389_20_2_2"/>
<evidence type="ECO:0000313" key="5">
    <source>
        <dbReference type="Proteomes" id="UP000001106"/>
    </source>
</evidence>
<comment type="similarity">
    <text evidence="1">Belongs to the glutaredoxin family.</text>
</comment>
<dbReference type="Proteomes" id="UP000001106">
    <property type="component" value="Chromosome"/>
</dbReference>
<dbReference type="InterPro" id="IPR012336">
    <property type="entry name" value="Thioredoxin-like_fold"/>
</dbReference>
<dbReference type="STRING" id="419665.Maeo_0503"/>
<dbReference type="AlphaFoldDB" id="A6UUB7"/>
<dbReference type="InterPro" id="IPR004502">
    <property type="entry name" value="Thio_glut"/>
</dbReference>
<dbReference type="PANTHER" id="PTHR37170">
    <property type="entry name" value="GLUTAREDOXIN-RELATED"/>
    <property type="match status" value="1"/>
</dbReference>
<evidence type="ECO:0000256" key="1">
    <source>
        <dbReference type="ARBA" id="ARBA00007787"/>
    </source>
</evidence>
<accession>A6UUB7</accession>
<dbReference type="KEGG" id="mae:Maeo_0503"/>
<dbReference type="GO" id="GO:0009055">
    <property type="term" value="F:electron transfer activity"/>
    <property type="evidence" value="ECO:0007669"/>
    <property type="project" value="InterPro"/>
</dbReference>
<dbReference type="RefSeq" id="WP_011973221.1">
    <property type="nucleotide sequence ID" value="NC_009635.1"/>
</dbReference>
<dbReference type="PROSITE" id="PS51354">
    <property type="entry name" value="GLUTAREDOXIN_2"/>
    <property type="match status" value="1"/>
</dbReference>
<dbReference type="PROSITE" id="PS51352">
    <property type="entry name" value="THIOREDOXIN_2"/>
    <property type="match status" value="1"/>
</dbReference>
<reference evidence="4" key="1">
    <citation type="submission" date="2007-06" db="EMBL/GenBank/DDBJ databases">
        <title>Complete sequence of Methanococcus aeolicus Nankai-3.</title>
        <authorList>
            <consortium name="US DOE Joint Genome Institute"/>
            <person name="Copeland A."/>
            <person name="Lucas S."/>
            <person name="Lapidus A."/>
            <person name="Barry K."/>
            <person name="Glavina del Rio T."/>
            <person name="Dalin E."/>
            <person name="Tice H."/>
            <person name="Pitluck S."/>
            <person name="Chain P."/>
            <person name="Malfatti S."/>
            <person name="Shin M."/>
            <person name="Vergez L."/>
            <person name="Schmutz J."/>
            <person name="Larimer F."/>
            <person name="Land M."/>
            <person name="Hauser L."/>
            <person name="Kyrpides N."/>
            <person name="Lykidis A."/>
            <person name="Sieprawska-Lupa M."/>
            <person name="Whitman W.B."/>
            <person name="Richardson P."/>
        </authorList>
    </citation>
    <scope>NUCLEOTIDE SEQUENCE [LARGE SCALE GENOMIC DNA]</scope>
    <source>
        <strain evidence="4">Nankai-3</strain>
    </source>
</reference>
<proteinExistence type="inferred from homology"/>